<organism evidence="1 2">
    <name type="scientific">Filimonas lacunae</name>
    <dbReference type="NCBI Taxonomy" id="477680"/>
    <lineage>
        <taxon>Bacteria</taxon>
        <taxon>Pseudomonadati</taxon>
        <taxon>Bacteroidota</taxon>
        <taxon>Chitinophagia</taxon>
        <taxon>Chitinophagales</taxon>
        <taxon>Chitinophagaceae</taxon>
        <taxon>Filimonas</taxon>
    </lineage>
</organism>
<evidence type="ECO:0000313" key="2">
    <source>
        <dbReference type="Proteomes" id="UP000186917"/>
    </source>
</evidence>
<dbReference type="OrthoDB" id="631303at2"/>
<dbReference type="Proteomes" id="UP000186917">
    <property type="component" value="Unassembled WGS sequence"/>
</dbReference>
<gene>
    <name evidence="1" type="ORF">SAMN05421788_106235</name>
</gene>
<dbReference type="RefSeq" id="WP_076380431.1">
    <property type="nucleotide sequence ID" value="NZ_AP017422.1"/>
</dbReference>
<sequence>MNFTYIPKRLDLEVLLKENKPSFKYHIDNFKYIIGTIIRLKCRNKDYLKAEYIPLNAKILQKKIRAYNQYLSYLIENNVIETDNHYIPGEKSRCFKISDSLKNDGYEFTDLTKNTLTVMSNDERKEDAAFRKKYDFLRKWFDSNLQVNVEMAAWELSHLYEQDMADGLYDAADRYCIRELALETLNKGMFYMSVDSTAGRFHSNLTNLKSELRNYITYDGQQLCSVDVKNSQPFISMLLFNPDFYSENGTGLTLKKLRPEIFKSLSSVIPSILSIISSLSFIMLVKSDETQCGSDLERFCTLVDKGRLYQYISTQYFEETGILYTPDTPDGKRMLKSAVFTTLFSDNRFIGQKEADMKRCFRDLFPTVYKIYSLIKRHDNGFLAIILQSIEAEVVINRVARTFAKENKEVPIYTIHDSIVTLSEYKERVKDLMKVEFENAIGFRPNLSFEEWNGE</sequence>
<dbReference type="EMBL" id="FTOR01000006">
    <property type="protein sequence ID" value="SIT25071.1"/>
    <property type="molecule type" value="Genomic_DNA"/>
</dbReference>
<dbReference type="STRING" id="477680.SAMN05421788_106235"/>
<reference evidence="2" key="1">
    <citation type="submission" date="2017-01" db="EMBL/GenBank/DDBJ databases">
        <authorList>
            <person name="Varghese N."/>
            <person name="Submissions S."/>
        </authorList>
    </citation>
    <scope>NUCLEOTIDE SEQUENCE [LARGE SCALE GENOMIC DNA]</scope>
    <source>
        <strain evidence="2">DSM 21054</strain>
    </source>
</reference>
<dbReference type="KEGG" id="fln:FLA_2188"/>
<dbReference type="AlphaFoldDB" id="A0A173MEZ3"/>
<name>A0A173MEZ3_9BACT</name>
<accession>A0A173MEZ3</accession>
<evidence type="ECO:0008006" key="3">
    <source>
        <dbReference type="Google" id="ProtNLM"/>
    </source>
</evidence>
<proteinExistence type="predicted"/>
<protein>
    <recommendedName>
        <fullName evidence="3">DNA-directed RNA polymerase</fullName>
    </recommendedName>
</protein>
<evidence type="ECO:0000313" key="1">
    <source>
        <dbReference type="EMBL" id="SIT25071.1"/>
    </source>
</evidence>
<keyword evidence="2" id="KW-1185">Reference proteome</keyword>